<dbReference type="Proteomes" id="UP001056837">
    <property type="component" value="Chromosome"/>
</dbReference>
<evidence type="ECO:0000313" key="1">
    <source>
        <dbReference type="EMBL" id="UTD14463.1"/>
    </source>
</evidence>
<dbReference type="RefSeq" id="WP_253680275.1">
    <property type="nucleotide sequence ID" value="NZ_CP050861.1"/>
</dbReference>
<evidence type="ECO:0000313" key="2">
    <source>
        <dbReference type="Proteomes" id="UP001056837"/>
    </source>
</evidence>
<dbReference type="AlphaFoldDB" id="A0AAE9MLT3"/>
<proteinExistence type="predicted"/>
<organism evidence="1 2">
    <name type="scientific">Tenacibaculum mesophilum</name>
    <dbReference type="NCBI Taxonomy" id="104268"/>
    <lineage>
        <taxon>Bacteria</taxon>
        <taxon>Pseudomonadati</taxon>
        <taxon>Bacteroidota</taxon>
        <taxon>Flavobacteriia</taxon>
        <taxon>Flavobacteriales</taxon>
        <taxon>Flavobacteriaceae</taxon>
        <taxon>Tenacibaculum</taxon>
    </lineage>
</organism>
<dbReference type="EMBL" id="CP050861">
    <property type="protein sequence ID" value="UTD14463.1"/>
    <property type="molecule type" value="Genomic_DNA"/>
</dbReference>
<sequence>MNQIQAKYEKSEYSNEPHLTINVDGKPLDKILHELYPDKNLIGLVPTLLDWLQDTKERKLVWERFESKQKQVVPILMCPDDIDLWCTVINVEIEKTEDSIKWLRIGLDSGGPDDMPNSIGTNVEWFDKIEPMEFKKSEYEKFGSDFKTEIDKDEIKRLINFWINRIDDKEQIPQSIKAFNFGIIETENDYQIYLTGTIKYDEENDDWACEEDFTPNERYLSLGTDSKKWNWEEIQLIVKTGIEQFIETRISPLTFVHKAEYLTTGFDDGELRRIKQKVHNKGYTTMAADVQKDKTETKTNFWSKLKSMWS</sequence>
<name>A0AAE9MLT3_9FLAO</name>
<gene>
    <name evidence="1" type="ORF">HER15_02795</name>
</gene>
<accession>A0AAE9MLT3</accession>
<reference evidence="1" key="1">
    <citation type="submission" date="2020-04" db="EMBL/GenBank/DDBJ databases">
        <title>Tenacibaculum mesophilum bac2.</title>
        <authorList>
            <person name="Li M."/>
        </authorList>
    </citation>
    <scope>NUCLEOTIDE SEQUENCE</scope>
    <source>
        <strain evidence="1">Bac2</strain>
    </source>
</reference>
<protein>
    <submittedName>
        <fullName evidence="1">Uncharacterized protein</fullName>
    </submittedName>
</protein>